<sequence>MSGIVESNDAVCFYSVLGIDKHSSDGEIRCAYRKMALKWHPDRWTKDPKFAPEAKKQFQHVQEAYSVLSNTGKRRIYDAGLFGLIGEDDDEGFLDFMQEMILMMQNVRPKDEKGTMEDLQGLLREMMVEENEGTWKYGFSWNSSPCPTRRTPCPTKRTRIV</sequence>
<evidence type="ECO:0000259" key="1">
    <source>
        <dbReference type="PROSITE" id="PS50076"/>
    </source>
</evidence>
<proteinExistence type="predicted"/>
<dbReference type="AlphaFoldDB" id="V7CYH9"/>
<protein>
    <recommendedName>
        <fullName evidence="1">J domain-containing protein</fullName>
    </recommendedName>
</protein>
<dbReference type="EMBL" id="CM002288">
    <property type="protein sequence ID" value="ESW35144.1"/>
    <property type="molecule type" value="Genomic_DNA"/>
</dbReference>
<keyword evidence="3" id="KW-1185">Reference proteome</keyword>
<dbReference type="Gramene" id="ESW35144">
    <property type="protein sequence ID" value="ESW35144"/>
    <property type="gene ID" value="PHAVU_001G210400g"/>
</dbReference>
<reference evidence="3" key="1">
    <citation type="journal article" date="2014" name="Nat. Genet.">
        <title>A reference genome for common bean and genome-wide analysis of dual domestications.</title>
        <authorList>
            <person name="Schmutz J."/>
            <person name="McClean P.E."/>
            <person name="Mamidi S."/>
            <person name="Wu G.A."/>
            <person name="Cannon S.B."/>
            <person name="Grimwood J."/>
            <person name="Jenkins J."/>
            <person name="Shu S."/>
            <person name="Song Q."/>
            <person name="Chavarro C."/>
            <person name="Torres-Torres M."/>
            <person name="Geffroy V."/>
            <person name="Moghaddam S.M."/>
            <person name="Gao D."/>
            <person name="Abernathy B."/>
            <person name="Barry K."/>
            <person name="Blair M."/>
            <person name="Brick M.A."/>
            <person name="Chovatia M."/>
            <person name="Gepts P."/>
            <person name="Goodstein D.M."/>
            <person name="Gonzales M."/>
            <person name="Hellsten U."/>
            <person name="Hyten D.L."/>
            <person name="Jia G."/>
            <person name="Kelly J.D."/>
            <person name="Kudrna D."/>
            <person name="Lee R."/>
            <person name="Richard M.M."/>
            <person name="Miklas P.N."/>
            <person name="Osorno J.M."/>
            <person name="Rodrigues J."/>
            <person name="Thareau V."/>
            <person name="Urrea C.A."/>
            <person name="Wang M."/>
            <person name="Yu Y."/>
            <person name="Zhang M."/>
            <person name="Wing R.A."/>
            <person name="Cregan P.B."/>
            <person name="Rokhsar D.S."/>
            <person name="Jackson S.A."/>
        </authorList>
    </citation>
    <scope>NUCLEOTIDE SEQUENCE [LARGE SCALE GENOMIC DNA]</scope>
    <source>
        <strain evidence="3">cv. G19833</strain>
    </source>
</reference>
<dbReference type="Proteomes" id="UP000000226">
    <property type="component" value="Chromosome 1"/>
</dbReference>
<dbReference type="PANTHER" id="PTHR44743">
    <property type="entry name" value="PUTATIVE, EXPRESSED-RELATED"/>
    <property type="match status" value="1"/>
</dbReference>
<dbReference type="Pfam" id="PF00226">
    <property type="entry name" value="DnaJ"/>
    <property type="match status" value="1"/>
</dbReference>
<dbReference type="PROSITE" id="PS00636">
    <property type="entry name" value="DNAJ_1"/>
    <property type="match status" value="1"/>
</dbReference>
<dbReference type="InterPro" id="IPR001623">
    <property type="entry name" value="DnaJ_domain"/>
</dbReference>
<gene>
    <name evidence="2" type="ORF">PHAVU_001G210400g</name>
</gene>
<dbReference type="STRING" id="3885.V7CYH9"/>
<dbReference type="CDD" id="cd06257">
    <property type="entry name" value="DnaJ"/>
    <property type="match status" value="1"/>
</dbReference>
<dbReference type="SUPFAM" id="SSF46565">
    <property type="entry name" value="Chaperone J-domain"/>
    <property type="match status" value="1"/>
</dbReference>
<name>V7CYH9_PHAVU</name>
<dbReference type="InterPro" id="IPR036869">
    <property type="entry name" value="J_dom_sf"/>
</dbReference>
<evidence type="ECO:0000313" key="3">
    <source>
        <dbReference type="Proteomes" id="UP000000226"/>
    </source>
</evidence>
<dbReference type="PANTHER" id="PTHR44743:SF12">
    <property type="entry name" value="J DOMAIN-CONTAINING PROTEIN"/>
    <property type="match status" value="1"/>
</dbReference>
<dbReference type="eggNOG" id="KOG0714">
    <property type="taxonomic scope" value="Eukaryota"/>
</dbReference>
<dbReference type="PROSITE" id="PS50076">
    <property type="entry name" value="DNAJ_2"/>
    <property type="match status" value="1"/>
</dbReference>
<dbReference type="SMR" id="V7CYH9"/>
<accession>V7CYH9</accession>
<dbReference type="Gene3D" id="1.10.287.110">
    <property type="entry name" value="DnaJ domain"/>
    <property type="match status" value="1"/>
</dbReference>
<feature type="domain" description="J" evidence="1">
    <location>
        <begin position="12"/>
        <end position="81"/>
    </location>
</feature>
<evidence type="ECO:0000313" key="2">
    <source>
        <dbReference type="EMBL" id="ESW35144.1"/>
    </source>
</evidence>
<organism evidence="2 3">
    <name type="scientific">Phaseolus vulgaris</name>
    <name type="common">Kidney bean</name>
    <name type="synonym">French bean</name>
    <dbReference type="NCBI Taxonomy" id="3885"/>
    <lineage>
        <taxon>Eukaryota</taxon>
        <taxon>Viridiplantae</taxon>
        <taxon>Streptophyta</taxon>
        <taxon>Embryophyta</taxon>
        <taxon>Tracheophyta</taxon>
        <taxon>Spermatophyta</taxon>
        <taxon>Magnoliopsida</taxon>
        <taxon>eudicotyledons</taxon>
        <taxon>Gunneridae</taxon>
        <taxon>Pentapetalae</taxon>
        <taxon>rosids</taxon>
        <taxon>fabids</taxon>
        <taxon>Fabales</taxon>
        <taxon>Fabaceae</taxon>
        <taxon>Papilionoideae</taxon>
        <taxon>50 kb inversion clade</taxon>
        <taxon>NPAAA clade</taxon>
        <taxon>indigoferoid/millettioid clade</taxon>
        <taxon>Phaseoleae</taxon>
        <taxon>Phaseolus</taxon>
    </lineage>
</organism>
<dbReference type="InterPro" id="IPR018253">
    <property type="entry name" value="DnaJ_domain_CS"/>
</dbReference>
<dbReference type="OrthoDB" id="10250354at2759"/>
<dbReference type="PRINTS" id="PR00625">
    <property type="entry name" value="JDOMAIN"/>
</dbReference>
<dbReference type="SMART" id="SM00271">
    <property type="entry name" value="DnaJ"/>
    <property type="match status" value="1"/>
</dbReference>
<dbReference type="OMA" id="MQEMILM"/>